<keyword evidence="8" id="KW-1185">Reference proteome</keyword>
<feature type="transmembrane region" description="Helical" evidence="6">
    <location>
        <begin position="33"/>
        <end position="53"/>
    </location>
</feature>
<dbReference type="GO" id="GO:0055085">
    <property type="term" value="P:transmembrane transport"/>
    <property type="evidence" value="ECO:0007669"/>
    <property type="project" value="TreeGrafter"/>
</dbReference>
<dbReference type="AlphaFoldDB" id="A0A6I4SN00"/>
<feature type="transmembrane region" description="Helical" evidence="6">
    <location>
        <begin position="59"/>
        <end position="77"/>
    </location>
</feature>
<evidence type="ECO:0000256" key="4">
    <source>
        <dbReference type="ARBA" id="ARBA00022989"/>
    </source>
</evidence>
<proteinExistence type="inferred from homology"/>
<feature type="transmembrane region" description="Helical" evidence="6">
    <location>
        <begin position="89"/>
        <end position="110"/>
    </location>
</feature>
<evidence type="ECO:0000256" key="2">
    <source>
        <dbReference type="ARBA" id="ARBA00009773"/>
    </source>
</evidence>
<name>A0A6I4SN00_9SPHN</name>
<feature type="transmembrane region" description="Helical" evidence="6">
    <location>
        <begin position="171"/>
        <end position="193"/>
    </location>
</feature>
<evidence type="ECO:0000256" key="1">
    <source>
        <dbReference type="ARBA" id="ARBA00004141"/>
    </source>
</evidence>
<evidence type="ECO:0000313" key="7">
    <source>
        <dbReference type="EMBL" id="MXO56122.1"/>
    </source>
</evidence>
<evidence type="ECO:0000256" key="3">
    <source>
        <dbReference type="ARBA" id="ARBA00022692"/>
    </source>
</evidence>
<protein>
    <submittedName>
        <fullName evidence="7">AI-2E family transporter</fullName>
    </submittedName>
</protein>
<dbReference type="InterPro" id="IPR002549">
    <property type="entry name" value="AI-2E-like"/>
</dbReference>
<keyword evidence="4 6" id="KW-1133">Transmembrane helix</keyword>
<sequence length="397" mass="42429">METPSQDSESTPESIQSSNAGQRLAFAQQELRLISALVLLIGMGLFLALPFVLSIGSVVFLPLTTAIVLTIILSPLADKLASWGIPNVLASLIALLTLFAVLLLALALILQPAVDLFDSAPAMAAKVGERFSEFQKEFAWLALANEQLSKLMGQSGAREVVLASPSVIQQVAFATPSLLIEVLLTFLMTFFMIESRVRLRRHLLFDRASFGTSIKAARVMREVQDRVAAYILTVAWINGCVGIVVALGAWALGVEAPIMWGGLAALLNFLPYIGPLLMTALLSLFGLGTADTLLLGLIPAAAYLGMHTVEANVVTPSILGARFTMSPVMILIALSYFSWIWGVFGALLSVPILLMLTAFFDHVGRPNLVGFVFGEPLFPADRIGLSSGEGSSDEPAA</sequence>
<organism evidence="7 8">
    <name type="scientific">Pontixanthobacter gangjinensis</name>
    <dbReference type="NCBI Taxonomy" id="1028742"/>
    <lineage>
        <taxon>Bacteria</taxon>
        <taxon>Pseudomonadati</taxon>
        <taxon>Pseudomonadota</taxon>
        <taxon>Alphaproteobacteria</taxon>
        <taxon>Sphingomonadales</taxon>
        <taxon>Erythrobacteraceae</taxon>
        <taxon>Pontixanthobacter</taxon>
    </lineage>
</organism>
<comment type="subcellular location">
    <subcellularLocation>
        <location evidence="1">Membrane</location>
        <topology evidence="1">Multi-pass membrane protein</topology>
    </subcellularLocation>
</comment>
<feature type="transmembrane region" description="Helical" evidence="6">
    <location>
        <begin position="292"/>
        <end position="309"/>
    </location>
</feature>
<accession>A0A6I4SN00</accession>
<dbReference type="OrthoDB" id="9799225at2"/>
<dbReference type="GO" id="GO:0016020">
    <property type="term" value="C:membrane"/>
    <property type="evidence" value="ECO:0007669"/>
    <property type="project" value="UniProtKB-SubCell"/>
</dbReference>
<dbReference type="PANTHER" id="PTHR21716:SF16">
    <property type="entry name" value="BLL1467 PROTEIN"/>
    <property type="match status" value="1"/>
</dbReference>
<dbReference type="EMBL" id="WTYS01000001">
    <property type="protein sequence ID" value="MXO56122.1"/>
    <property type="molecule type" value="Genomic_DNA"/>
</dbReference>
<evidence type="ECO:0000313" key="8">
    <source>
        <dbReference type="Proteomes" id="UP000468943"/>
    </source>
</evidence>
<evidence type="ECO:0000256" key="5">
    <source>
        <dbReference type="ARBA" id="ARBA00023136"/>
    </source>
</evidence>
<feature type="transmembrane region" description="Helical" evidence="6">
    <location>
        <begin position="329"/>
        <end position="356"/>
    </location>
</feature>
<evidence type="ECO:0000256" key="6">
    <source>
        <dbReference type="SAM" id="Phobius"/>
    </source>
</evidence>
<reference evidence="7 8" key="1">
    <citation type="submission" date="2019-12" db="EMBL/GenBank/DDBJ databases">
        <title>Genomic-based taxomic classification of the family Erythrobacteraceae.</title>
        <authorList>
            <person name="Xu L."/>
        </authorList>
    </citation>
    <scope>NUCLEOTIDE SEQUENCE [LARGE SCALE GENOMIC DNA]</scope>
    <source>
        <strain evidence="7 8">JCM 17802</strain>
    </source>
</reference>
<comment type="caution">
    <text evidence="7">The sequence shown here is derived from an EMBL/GenBank/DDBJ whole genome shotgun (WGS) entry which is preliminary data.</text>
</comment>
<dbReference type="PANTHER" id="PTHR21716">
    <property type="entry name" value="TRANSMEMBRANE PROTEIN"/>
    <property type="match status" value="1"/>
</dbReference>
<dbReference type="Pfam" id="PF01594">
    <property type="entry name" value="AI-2E_transport"/>
    <property type="match status" value="1"/>
</dbReference>
<feature type="transmembrane region" description="Helical" evidence="6">
    <location>
        <begin position="227"/>
        <end position="252"/>
    </location>
</feature>
<feature type="transmembrane region" description="Helical" evidence="6">
    <location>
        <begin position="258"/>
        <end position="285"/>
    </location>
</feature>
<comment type="similarity">
    <text evidence="2">Belongs to the autoinducer-2 exporter (AI-2E) (TC 2.A.86) family.</text>
</comment>
<keyword evidence="5 6" id="KW-0472">Membrane</keyword>
<gene>
    <name evidence="7" type="ORF">GRI36_04425</name>
</gene>
<dbReference type="Proteomes" id="UP000468943">
    <property type="component" value="Unassembled WGS sequence"/>
</dbReference>
<dbReference type="RefSeq" id="WP_160597356.1">
    <property type="nucleotide sequence ID" value="NZ_WTYS01000001.1"/>
</dbReference>
<keyword evidence="3 6" id="KW-0812">Transmembrane</keyword>